<dbReference type="SMART" id="SM00823">
    <property type="entry name" value="PKS_PP"/>
    <property type="match status" value="1"/>
</dbReference>
<dbReference type="GO" id="GO:0006633">
    <property type="term" value="P:fatty acid biosynthetic process"/>
    <property type="evidence" value="ECO:0007669"/>
    <property type="project" value="InterPro"/>
</dbReference>
<dbReference type="InterPro" id="IPR014031">
    <property type="entry name" value="Ketoacyl_synth_C"/>
</dbReference>
<evidence type="ECO:0008006" key="11">
    <source>
        <dbReference type="Google" id="ProtNLM"/>
    </source>
</evidence>
<dbReference type="InterPro" id="IPR016035">
    <property type="entry name" value="Acyl_Trfase/lysoPLipase"/>
</dbReference>
<dbReference type="InterPro" id="IPR020841">
    <property type="entry name" value="PKS_Beta-ketoAc_synthase_dom"/>
</dbReference>
<dbReference type="SUPFAM" id="SSF47336">
    <property type="entry name" value="ACP-like"/>
    <property type="match status" value="1"/>
</dbReference>
<evidence type="ECO:0000256" key="5">
    <source>
        <dbReference type="SAM" id="MobiDB-lite"/>
    </source>
</evidence>
<dbReference type="PROSITE" id="PS52019">
    <property type="entry name" value="PKS_MFAS_DH"/>
    <property type="match status" value="1"/>
</dbReference>
<dbReference type="InterPro" id="IPR042104">
    <property type="entry name" value="PKS_dehydratase_sf"/>
</dbReference>
<dbReference type="InterPro" id="IPR009081">
    <property type="entry name" value="PP-bd_ACP"/>
</dbReference>
<keyword evidence="3" id="KW-0808">Transferase</keyword>
<evidence type="ECO:0000313" key="10">
    <source>
        <dbReference type="Proteomes" id="UP000664169"/>
    </source>
</evidence>
<dbReference type="InterPro" id="IPR006162">
    <property type="entry name" value="Ppantetheine_attach_site"/>
</dbReference>
<dbReference type="Gene3D" id="3.30.70.3290">
    <property type="match status" value="1"/>
</dbReference>
<evidence type="ECO:0000259" key="6">
    <source>
        <dbReference type="PROSITE" id="PS50075"/>
    </source>
</evidence>
<feature type="active site" description="Proton donor; for dehydratase activity" evidence="4">
    <location>
        <position position="1491"/>
    </location>
</feature>
<dbReference type="Pfam" id="PF00975">
    <property type="entry name" value="Thioesterase"/>
    <property type="match status" value="1"/>
</dbReference>
<dbReference type="Pfam" id="PF02801">
    <property type="entry name" value="Ketoacyl-synt_C"/>
    <property type="match status" value="1"/>
</dbReference>
<dbReference type="OrthoDB" id="329835at2759"/>
<dbReference type="GO" id="GO:0031177">
    <property type="term" value="F:phosphopantetheine binding"/>
    <property type="evidence" value="ECO:0007669"/>
    <property type="project" value="InterPro"/>
</dbReference>
<dbReference type="Pfam" id="PF00109">
    <property type="entry name" value="ketoacyl-synt"/>
    <property type="match status" value="1"/>
</dbReference>
<dbReference type="CDD" id="cd00833">
    <property type="entry name" value="PKS"/>
    <property type="match status" value="1"/>
</dbReference>
<dbReference type="SUPFAM" id="SSF53901">
    <property type="entry name" value="Thiolase-like"/>
    <property type="match status" value="1"/>
</dbReference>
<dbReference type="NCBIfam" id="TIGR04532">
    <property type="entry name" value="PT_fungal_PKS"/>
    <property type="match status" value="1"/>
</dbReference>
<dbReference type="InterPro" id="IPR032088">
    <property type="entry name" value="SAT"/>
</dbReference>
<dbReference type="InterPro" id="IPR036736">
    <property type="entry name" value="ACP-like_sf"/>
</dbReference>
<dbReference type="Gene3D" id="3.10.129.110">
    <property type="entry name" value="Polyketide synthase dehydratase"/>
    <property type="match status" value="1"/>
</dbReference>
<dbReference type="FunFam" id="1.10.1200.10:FF:000011">
    <property type="entry name" value="Sterigmatocystin biosynthesis polyketide synthase"/>
    <property type="match status" value="1"/>
</dbReference>
<dbReference type="InterPro" id="IPR001031">
    <property type="entry name" value="Thioesterase"/>
</dbReference>
<dbReference type="FunFam" id="3.10.129.110:FF:000001">
    <property type="entry name" value="Sterigmatocystin biosynthesis polyketide synthase"/>
    <property type="match status" value="1"/>
</dbReference>
<dbReference type="Pfam" id="PF16073">
    <property type="entry name" value="SAT"/>
    <property type="match status" value="1"/>
</dbReference>
<name>A0A8H3I432_9LECA</name>
<dbReference type="SUPFAM" id="SSF55048">
    <property type="entry name" value="Probable ACP-binding domain of malonyl-CoA ACP transacylase"/>
    <property type="match status" value="1"/>
</dbReference>
<proteinExistence type="predicted"/>
<feature type="active site" description="Proton acceptor; for dehydratase activity" evidence="4">
    <location>
        <position position="1306"/>
    </location>
</feature>
<dbReference type="Proteomes" id="UP000664169">
    <property type="component" value="Unassembled WGS sequence"/>
</dbReference>
<dbReference type="PROSITE" id="PS00012">
    <property type="entry name" value="PHOSPHOPANTETHEINE"/>
    <property type="match status" value="1"/>
</dbReference>
<protein>
    <recommendedName>
        <fullName evidence="11">Polyketide synthase</fullName>
    </recommendedName>
</protein>
<dbReference type="InterPro" id="IPR050091">
    <property type="entry name" value="PKS_NRPS_Biosynth_Enz"/>
</dbReference>
<dbReference type="PROSITE" id="PS50075">
    <property type="entry name" value="CARRIER"/>
    <property type="match status" value="1"/>
</dbReference>
<keyword evidence="2" id="KW-0597">Phosphoprotein</keyword>
<feature type="domain" description="Carrier" evidence="6">
    <location>
        <begin position="1621"/>
        <end position="1698"/>
    </location>
</feature>
<dbReference type="Gene3D" id="3.40.47.10">
    <property type="match status" value="1"/>
</dbReference>
<dbReference type="PANTHER" id="PTHR43775">
    <property type="entry name" value="FATTY ACID SYNTHASE"/>
    <property type="match status" value="1"/>
</dbReference>
<dbReference type="InterPro" id="IPR014043">
    <property type="entry name" value="Acyl_transferase_dom"/>
</dbReference>
<dbReference type="GO" id="GO:0004315">
    <property type="term" value="F:3-oxoacyl-[acyl-carrier-protein] synthase activity"/>
    <property type="evidence" value="ECO:0007669"/>
    <property type="project" value="InterPro"/>
</dbReference>
<keyword evidence="10" id="KW-1185">Reference proteome</keyword>
<keyword evidence="1" id="KW-0596">Phosphopantetheine</keyword>
<dbReference type="SUPFAM" id="SSF53474">
    <property type="entry name" value="alpha/beta-Hydrolases"/>
    <property type="match status" value="1"/>
</dbReference>
<comment type="caution">
    <text evidence="9">The sequence shown here is derived from an EMBL/GenBank/DDBJ whole genome shotgun (WGS) entry which is preliminary data.</text>
</comment>
<dbReference type="Gene3D" id="3.40.50.1820">
    <property type="entry name" value="alpha/beta hydrolase"/>
    <property type="match status" value="1"/>
</dbReference>
<dbReference type="Pfam" id="PF00550">
    <property type="entry name" value="PP-binding"/>
    <property type="match status" value="1"/>
</dbReference>
<evidence type="ECO:0000256" key="2">
    <source>
        <dbReference type="ARBA" id="ARBA00022553"/>
    </source>
</evidence>
<dbReference type="InterPro" id="IPR001227">
    <property type="entry name" value="Ac_transferase_dom_sf"/>
</dbReference>
<evidence type="ECO:0000259" key="7">
    <source>
        <dbReference type="PROSITE" id="PS52004"/>
    </source>
</evidence>
<feature type="domain" description="PKS/mFAS DH" evidence="8">
    <location>
        <begin position="1274"/>
        <end position="1578"/>
    </location>
</feature>
<dbReference type="SMART" id="SM00825">
    <property type="entry name" value="PKS_KS"/>
    <property type="match status" value="1"/>
</dbReference>
<dbReference type="SUPFAM" id="SSF52151">
    <property type="entry name" value="FabD/lysophospholipase-like"/>
    <property type="match status" value="1"/>
</dbReference>
<feature type="compositionally biased region" description="Low complexity" evidence="5">
    <location>
        <begin position="1718"/>
        <end position="1733"/>
    </location>
</feature>
<dbReference type="Gene3D" id="3.40.366.10">
    <property type="entry name" value="Malonyl-Coenzyme A Acyl Carrier Protein, domain 2"/>
    <property type="match status" value="1"/>
</dbReference>
<accession>A0A8H3I432</accession>
<evidence type="ECO:0000313" key="9">
    <source>
        <dbReference type="EMBL" id="CAF9914257.1"/>
    </source>
</evidence>
<evidence type="ECO:0000256" key="1">
    <source>
        <dbReference type="ARBA" id="ARBA00022450"/>
    </source>
</evidence>
<dbReference type="InterPro" id="IPR049900">
    <property type="entry name" value="PKS_mFAS_DH"/>
</dbReference>
<dbReference type="GO" id="GO:0044550">
    <property type="term" value="P:secondary metabolite biosynthetic process"/>
    <property type="evidence" value="ECO:0007669"/>
    <property type="project" value="UniProtKB-ARBA"/>
</dbReference>
<dbReference type="EMBL" id="CAJPDQ010000009">
    <property type="protein sequence ID" value="CAF9914257.1"/>
    <property type="molecule type" value="Genomic_DNA"/>
</dbReference>
<dbReference type="InterPro" id="IPR030918">
    <property type="entry name" value="PT_fungal_PKS"/>
</dbReference>
<feature type="region of interest" description="C-terminal hotdog fold" evidence="4">
    <location>
        <begin position="1431"/>
        <end position="1578"/>
    </location>
</feature>
<dbReference type="Pfam" id="PF22621">
    <property type="entry name" value="CurL-like_PKS_C"/>
    <property type="match status" value="1"/>
</dbReference>
<feature type="region of interest" description="N-terminal hotdog fold" evidence="4">
    <location>
        <begin position="1274"/>
        <end position="1405"/>
    </location>
</feature>
<gene>
    <name evidence="9" type="ORF">GOMPHAMPRED_008114</name>
</gene>
<dbReference type="PROSITE" id="PS52004">
    <property type="entry name" value="KS3_2"/>
    <property type="match status" value="1"/>
</dbReference>
<evidence type="ECO:0000256" key="4">
    <source>
        <dbReference type="PROSITE-ProRule" id="PRU01363"/>
    </source>
</evidence>
<dbReference type="PROSITE" id="PS00606">
    <property type="entry name" value="KS3_1"/>
    <property type="match status" value="1"/>
</dbReference>
<dbReference type="InterPro" id="IPR020806">
    <property type="entry name" value="PKS_PP-bd"/>
</dbReference>
<dbReference type="InterPro" id="IPR016036">
    <property type="entry name" value="Malonyl_transacylase_ACP-bd"/>
</dbReference>
<evidence type="ECO:0000259" key="8">
    <source>
        <dbReference type="PROSITE" id="PS52019"/>
    </source>
</evidence>
<reference evidence="9" key="1">
    <citation type="submission" date="2021-03" db="EMBL/GenBank/DDBJ databases">
        <authorList>
            <person name="Tagirdzhanova G."/>
        </authorList>
    </citation>
    <scope>NUCLEOTIDE SEQUENCE</scope>
</reference>
<dbReference type="GO" id="GO:0004312">
    <property type="term" value="F:fatty acid synthase activity"/>
    <property type="evidence" value="ECO:0007669"/>
    <property type="project" value="TreeGrafter"/>
</dbReference>
<dbReference type="Pfam" id="PF14765">
    <property type="entry name" value="PS-DH"/>
    <property type="match status" value="1"/>
</dbReference>
<dbReference type="InterPro" id="IPR016039">
    <property type="entry name" value="Thiolase-like"/>
</dbReference>
<sequence length="2035" mass="223892">MAVSTLDVIFLDDQHTSIHQWNRNLLRGKPSNCPVLSSFMEGTADILKQELTCLPLDQQRRLPSFSTMLTFCEEYSRQSYQLESINSFMLCFGQLSHWIRLSEEISQDISKNRCILAQGLGLIAASAISTFNSPSSFIPVAWAHVRLAFKVGRLVDEVAQRTNGETGGVWSKKVSRNVQQELEELIQAQKAESIQPITNVAHISSISFSEITVNGSPSALENLFSSDLFQQHFIRDCKAAGLYSAPHAYNNFDLESCIAPLKESFQDLQTNIPLLSAHGIIKHDRPECQSIHEQILEQILCKSAHLDSILDERNLITNGSTLRLIPIGPCSEIQDIGSGLSKRGRDVSIFQTSYESMLQVDNANSPTTDKIAIVGMSGRFPGGQNTEEFWNMLLQGLDMHTEVPLDRFDVQAHYDPSGKGRNKSHTPFGCFVQDAGLFDPRFFNMSPREAAQTDPMQRLAIITAYEALEMSGYVANRTASTKLDRIGTFYGQTSDDWREINEAQDIDTYFITGGVRAFGPGRINYFFKFSGPSYSIDTACSSSMAALQIACTALRAKECDTAVTGGLNILTNPDIFAGLSKGQFLSKTGNCQTFDNAADGYCRGDGVGTVVLKRMEDAIADNDNILATILATATNHSAEAVSITHPHAETQERLYHHILNQAGVDPLDISYVEMHGTGTQAGDSMEMASVLSVFAPKSRQREAHQPLYLGSVKSNIGHGEAASGVCALIKVLLMLKHNTIPPHCGIKDQINNTFPRDMAARRIYIPKMATQFNGNGSKRTIYVSNFSAAGGNSGVLLQESDPVSRRNEDPRKSHVVAMSARALSSLHSNLKNLVQYLDINSCASLADISYTTTARRTHHNYKVSFNVASISKLKDALLIASENTIEPTASSSQIIFTFTGQGSHYLKLANELYQTCTKFRLELQRANSIALAHSFPSFLELIEGSEVELKAMSPTLIQVGLVSVQISLCELWKSWDVQPEVVIGHSLGEYGALYAAGVLSASETIYLAGARASLLEKHCDSGTHAMLAVQTHYNALREVVLKHHLEIACLNSPSEVVLSGTDHDIQAAKESVSATGIKCKKLDVPYAFHSAQVDDILPEFRCIAAKVKFRKPKIPILSSLFGEVMTKAITPDYLCDHARKTVNFVGALQTGKNEGVIQANSVFIEIGPQPITLGLIQTTLGSSTLGACSLNSKVSNWATMAQAASLLYNRGVRISWQEYHKQFEHDLTLLDLPAYSWALKNYWIDYVNNWCLTKGGELVTEITQEPELSTTTVQRIKEEKYTENEGMLIAESDVHRPDMFAAISGHRVNGTPLCPSSLYGDVAVTIGSYMHKKLWKDTHESLGRLINVRNMEVPKPLIAKPGTEQMLRIEAKANKEANSIKLTFHTGTVEHAHCIVEFENKSDQEVKWSRAAYLVMDRVKAIRASGLAGEAHTLLSGMAYKLFASLVDYEAPYRGMKRIIYNAIQFEASADVTLCTLSKEESFVCAPYWLDSIGHLAGFCVNASDAESEQDHVYISHGWESLRLSEQLSPSKSYTTYVRMLPGGNSIMVGDVYLFEEEKVIGVFGGLKFQRIPRRVLDIMLPLANDRRGTLPKVSDEPAIIKQKVVEVATDKKTSMKLTVQETVTVTSQVLDIVAQECGVALTELADSNKFSDLGVDSLMQLAIGGRIREYVGLDIHSTLFVDCPTISALKEYLVQFEIAKAAGEDSDSSGSERRSSIEPPSSSSTAITPSSEGPLLDSNHHVKLENAIMAISAAERVRPVRKAQSFILSGSIKTSTRNFFMIPDGGGAAISYMHIPPMGKEVCVFGLNSPFMECPEEYDCGVSGIAKAFIEEMRRRQPSGPYDIGGWSAGGVIAFEIVQQLIKANQETSNLVLIDSPCPLIIEPLPNTLHAWFNSIGLIGDPHNPGSTKVPPWLLPHFGATIQALSSYNARRLMLYNTGLPFPKVTAIWCQDGICHGENAPRPDPYPYGHAQWLLEDKDDFADGGWDAFFQPGTVEGRVIPGNHFTMMRDDNVRLLGEELKRALGLSVRQTTRL</sequence>
<organism evidence="9 10">
    <name type="scientific">Gomphillus americanus</name>
    <dbReference type="NCBI Taxonomy" id="1940652"/>
    <lineage>
        <taxon>Eukaryota</taxon>
        <taxon>Fungi</taxon>
        <taxon>Dikarya</taxon>
        <taxon>Ascomycota</taxon>
        <taxon>Pezizomycotina</taxon>
        <taxon>Lecanoromycetes</taxon>
        <taxon>OSLEUM clade</taxon>
        <taxon>Ostropomycetidae</taxon>
        <taxon>Ostropales</taxon>
        <taxon>Graphidaceae</taxon>
        <taxon>Gomphilloideae</taxon>
        <taxon>Gomphillus</taxon>
    </lineage>
</organism>
<evidence type="ECO:0000256" key="3">
    <source>
        <dbReference type="ARBA" id="ARBA00022679"/>
    </source>
</evidence>
<feature type="domain" description="Ketosynthase family 3 (KS3)" evidence="7">
    <location>
        <begin position="368"/>
        <end position="799"/>
    </location>
</feature>
<dbReference type="InterPro" id="IPR018201">
    <property type="entry name" value="Ketoacyl_synth_AS"/>
</dbReference>
<feature type="region of interest" description="Disordered" evidence="5">
    <location>
        <begin position="1705"/>
        <end position="1737"/>
    </location>
</feature>
<dbReference type="InterPro" id="IPR014030">
    <property type="entry name" value="Ketoacyl_synth_N"/>
</dbReference>
<dbReference type="SMART" id="SM00827">
    <property type="entry name" value="PKS_AT"/>
    <property type="match status" value="1"/>
</dbReference>
<dbReference type="InterPro" id="IPR029058">
    <property type="entry name" value="AB_hydrolase_fold"/>
</dbReference>
<dbReference type="PANTHER" id="PTHR43775:SF37">
    <property type="entry name" value="SI:DKEY-61P9.11"/>
    <property type="match status" value="1"/>
</dbReference>
<dbReference type="Gene3D" id="1.10.1200.10">
    <property type="entry name" value="ACP-like"/>
    <property type="match status" value="1"/>
</dbReference>
<dbReference type="Pfam" id="PF00698">
    <property type="entry name" value="Acyl_transf_1"/>
    <property type="match status" value="1"/>
</dbReference>
<dbReference type="InterPro" id="IPR049551">
    <property type="entry name" value="PKS_DH_C"/>
</dbReference>